<dbReference type="InterPro" id="IPR001841">
    <property type="entry name" value="Znf_RING"/>
</dbReference>
<accession>A0A1L8F5L6</accession>
<proteinExistence type="predicted"/>
<dbReference type="PaxDb" id="8355-A0A1L8F5L6"/>
<dbReference type="KEGG" id="xla:108698113"/>
<evidence type="ECO:0000256" key="1">
    <source>
        <dbReference type="SAM" id="MobiDB-lite"/>
    </source>
</evidence>
<dbReference type="Pfam" id="PF13639">
    <property type="entry name" value="zf-RING_2"/>
    <property type="match status" value="1"/>
</dbReference>
<organism evidence="3 4">
    <name type="scientific">Xenopus laevis</name>
    <name type="common">African clawed frog</name>
    <dbReference type="NCBI Taxonomy" id="8355"/>
    <lineage>
        <taxon>Eukaryota</taxon>
        <taxon>Metazoa</taxon>
        <taxon>Chordata</taxon>
        <taxon>Craniata</taxon>
        <taxon>Vertebrata</taxon>
        <taxon>Euteleostomi</taxon>
        <taxon>Amphibia</taxon>
        <taxon>Batrachia</taxon>
        <taxon>Anura</taxon>
        <taxon>Pipoidea</taxon>
        <taxon>Pipidae</taxon>
        <taxon>Xenopodinae</taxon>
        <taxon>Xenopus</taxon>
        <taxon>Xenopus</taxon>
    </lineage>
</organism>
<dbReference type="RefSeq" id="XP_018084855.1">
    <property type="nucleotide sequence ID" value="XM_018229366.2"/>
</dbReference>
<dbReference type="PANTHER" id="PTHR22791:SF23">
    <property type="entry name" value="RING-TYPE DOMAIN-CONTAINING PROTEIN"/>
    <property type="match status" value="1"/>
</dbReference>
<name>A0A1L8F5L6_XENLA</name>
<evidence type="ECO:0000256" key="2">
    <source>
        <dbReference type="SAM" id="Phobius"/>
    </source>
</evidence>
<dbReference type="OrthoDB" id="8062037at2759"/>
<dbReference type="Proteomes" id="UP000186698">
    <property type="component" value="Chromosome 8L"/>
</dbReference>
<reference evidence="4" key="1">
    <citation type="submission" date="2025-08" db="UniProtKB">
        <authorList>
            <consortium name="RefSeq"/>
        </authorList>
    </citation>
    <scope>IDENTIFICATION</scope>
    <source>
        <strain evidence="4">J_2021</strain>
        <tissue evidence="4">Erythrocytes</tissue>
    </source>
</reference>
<dbReference type="GO" id="GO:0043161">
    <property type="term" value="P:proteasome-mediated ubiquitin-dependent protein catabolic process"/>
    <property type="evidence" value="ECO:0007669"/>
    <property type="project" value="TreeGrafter"/>
</dbReference>
<gene>
    <name evidence="4" type="primary">LOC108698113</name>
</gene>
<dbReference type="GeneID" id="108698113"/>
<dbReference type="AlphaFoldDB" id="A0A1L8F5L6"/>
<dbReference type="GO" id="GO:0070585">
    <property type="term" value="P:protein localization to mitochondrion"/>
    <property type="evidence" value="ECO:0007669"/>
    <property type="project" value="TreeGrafter"/>
</dbReference>
<protein>
    <submittedName>
        <fullName evidence="4">Uncharacterized protein LOC108698113</fullName>
    </submittedName>
</protein>
<dbReference type="GO" id="GO:0051865">
    <property type="term" value="P:protein autoubiquitination"/>
    <property type="evidence" value="ECO:0007669"/>
    <property type="project" value="TreeGrafter"/>
</dbReference>
<dbReference type="InterPro" id="IPR017907">
    <property type="entry name" value="Znf_RING_CS"/>
</dbReference>
<dbReference type="PROSITE" id="PS00518">
    <property type="entry name" value="ZF_RING_1"/>
    <property type="match status" value="1"/>
</dbReference>
<keyword evidence="3" id="KW-1185">Reference proteome</keyword>
<keyword evidence="2" id="KW-0472">Membrane</keyword>
<dbReference type="PROSITE" id="PS50089">
    <property type="entry name" value="ZF_RING_2"/>
    <property type="match status" value="1"/>
</dbReference>
<dbReference type="SMART" id="SM00184">
    <property type="entry name" value="RING"/>
    <property type="match status" value="1"/>
</dbReference>
<keyword evidence="2" id="KW-1133">Transmembrane helix</keyword>
<evidence type="ECO:0000313" key="3">
    <source>
        <dbReference type="Proteomes" id="UP000186698"/>
    </source>
</evidence>
<dbReference type="InterPro" id="IPR051435">
    <property type="entry name" value="RING_finger_E3_ubiq-ligases"/>
</dbReference>
<dbReference type="GO" id="GO:0070534">
    <property type="term" value="P:protein K63-linked ubiquitination"/>
    <property type="evidence" value="ECO:0007669"/>
    <property type="project" value="TreeGrafter"/>
</dbReference>
<keyword evidence="2" id="KW-0812">Transmembrane</keyword>
<dbReference type="GO" id="GO:0070059">
    <property type="term" value="P:intrinsic apoptotic signaling pathway in response to endoplasmic reticulum stress"/>
    <property type="evidence" value="ECO:0007669"/>
    <property type="project" value="TreeGrafter"/>
</dbReference>
<dbReference type="PANTHER" id="PTHR22791">
    <property type="entry name" value="RING-TYPE DOMAIN-CONTAINING PROTEIN"/>
    <property type="match status" value="1"/>
</dbReference>
<feature type="compositionally biased region" description="Basic and acidic residues" evidence="1">
    <location>
        <begin position="126"/>
        <end position="139"/>
    </location>
</feature>
<dbReference type="GO" id="GO:0005789">
    <property type="term" value="C:endoplasmic reticulum membrane"/>
    <property type="evidence" value="ECO:0007669"/>
    <property type="project" value="TreeGrafter"/>
</dbReference>
<feature type="region of interest" description="Disordered" evidence="1">
    <location>
        <begin position="113"/>
        <end position="165"/>
    </location>
</feature>
<feature type="transmembrane region" description="Helical" evidence="2">
    <location>
        <begin position="321"/>
        <end position="349"/>
    </location>
</feature>
<dbReference type="Bgee" id="108698113">
    <property type="expression patterns" value="Expressed in gastrula and 6 other cell types or tissues"/>
</dbReference>
<evidence type="ECO:0000313" key="4">
    <source>
        <dbReference type="RefSeq" id="XP_018084855.1"/>
    </source>
</evidence>
<dbReference type="InterPro" id="IPR013083">
    <property type="entry name" value="Znf_RING/FYVE/PHD"/>
</dbReference>
<dbReference type="Gene3D" id="3.30.40.10">
    <property type="entry name" value="Zinc/RING finger domain, C3HC4 (zinc finger)"/>
    <property type="match status" value="1"/>
</dbReference>
<sequence>MEQDSRLGGAHVPIAAPENSHAQQETMDNPGETWRPAEPVCSLNATQLCEWVEGAVSAGQQVLVGRGNPLDSWLPTDPSIEHAKKELKDTELPLSLNAEPEEHEALVEVPYPTEVQDGASLSAPRDTADHETKEDRRGTENLGGELASSYGPQQELGVTEAEGQVEEPTECSVLLEENLEQECPICTEPYDGTSHKQSFLNCNHTFCNNCIKTIMEKANRAELGRVMCPMCRQRTPMMQWEILKMQEQMMDNVTPQIQQFEVAPERPTRRPGLCGALEYRFQKRFYTTRMFPFAPCCRYPIKCINGLRKLEQRNRCLYRCVLGLLFLMEIMSFFVIFLPIIILILVIVFTR</sequence>
<dbReference type="GO" id="GO:0035519">
    <property type="term" value="P:protein K29-linked ubiquitination"/>
    <property type="evidence" value="ECO:0007669"/>
    <property type="project" value="TreeGrafter"/>
</dbReference>
<dbReference type="GO" id="GO:0061630">
    <property type="term" value="F:ubiquitin protein ligase activity"/>
    <property type="evidence" value="ECO:0007669"/>
    <property type="project" value="TreeGrafter"/>
</dbReference>
<feature type="region of interest" description="Disordered" evidence="1">
    <location>
        <begin position="1"/>
        <end position="37"/>
    </location>
</feature>
<dbReference type="SUPFAM" id="SSF57850">
    <property type="entry name" value="RING/U-box"/>
    <property type="match status" value="1"/>
</dbReference>